<protein>
    <submittedName>
        <fullName evidence="6">Allophanate hydrolase</fullName>
    </submittedName>
</protein>
<dbReference type="InterPro" id="IPR003778">
    <property type="entry name" value="CT_A_B"/>
</dbReference>
<accession>A0ABQ0X0Z1</accession>
<keyword evidence="1" id="KW-0547">Nucleotide-binding</keyword>
<feature type="domain" description="Carboxyltransferase" evidence="5">
    <location>
        <begin position="241"/>
        <end position="513"/>
    </location>
</feature>
<dbReference type="Proteomes" id="UP000321155">
    <property type="component" value="Unassembled WGS sequence"/>
</dbReference>
<name>A0ABQ0X0Z1_9MICC</name>
<evidence type="ECO:0000313" key="7">
    <source>
        <dbReference type="Proteomes" id="UP000321155"/>
    </source>
</evidence>
<dbReference type="SMART" id="SM00796">
    <property type="entry name" value="AHS1"/>
    <property type="match status" value="1"/>
</dbReference>
<dbReference type="PANTHER" id="PTHR43309">
    <property type="entry name" value="5-OXOPROLINASE SUBUNIT C"/>
    <property type="match status" value="1"/>
</dbReference>
<dbReference type="Pfam" id="PF02682">
    <property type="entry name" value="CT_C_D"/>
    <property type="match status" value="1"/>
</dbReference>
<dbReference type="PANTHER" id="PTHR43309:SF3">
    <property type="entry name" value="5-OXOPROLINASE SUBUNIT C"/>
    <property type="match status" value="1"/>
</dbReference>
<dbReference type="InterPro" id="IPR029000">
    <property type="entry name" value="Cyclophilin-like_dom_sf"/>
</dbReference>
<proteinExistence type="predicted"/>
<reference evidence="6 7" key="1">
    <citation type="submission" date="2019-07" db="EMBL/GenBank/DDBJ databases">
        <title>Whole genome shotgun sequence of Kocuria flava NBRC 107626.</title>
        <authorList>
            <person name="Hosoyama A."/>
            <person name="Uohara A."/>
            <person name="Ohji S."/>
            <person name="Ichikawa N."/>
        </authorList>
    </citation>
    <scope>NUCLEOTIDE SEQUENCE [LARGE SCALE GENOMIC DNA]</scope>
    <source>
        <strain evidence="6 7">NBRC 107626</strain>
    </source>
</reference>
<organism evidence="6 7">
    <name type="scientific">Kocuria flava</name>
    <dbReference type="NCBI Taxonomy" id="446860"/>
    <lineage>
        <taxon>Bacteria</taxon>
        <taxon>Bacillati</taxon>
        <taxon>Actinomycetota</taxon>
        <taxon>Actinomycetes</taxon>
        <taxon>Micrococcales</taxon>
        <taxon>Micrococcaceae</taxon>
        <taxon>Kocuria</taxon>
    </lineage>
</organism>
<keyword evidence="2 6" id="KW-0378">Hydrolase</keyword>
<dbReference type="SUPFAM" id="SSF50891">
    <property type="entry name" value="Cyclophilin-like"/>
    <property type="match status" value="2"/>
</dbReference>
<dbReference type="InterPro" id="IPR003833">
    <property type="entry name" value="CT_C_D"/>
</dbReference>
<evidence type="ECO:0000259" key="5">
    <source>
        <dbReference type="SMART" id="SM00797"/>
    </source>
</evidence>
<dbReference type="SMART" id="SM00797">
    <property type="entry name" value="AHS2"/>
    <property type="match status" value="1"/>
</dbReference>
<evidence type="ECO:0000256" key="2">
    <source>
        <dbReference type="ARBA" id="ARBA00022801"/>
    </source>
</evidence>
<comment type="caution">
    <text evidence="6">The sequence shown here is derived from an EMBL/GenBank/DDBJ whole genome shotgun (WGS) entry which is preliminary data.</text>
</comment>
<dbReference type="GO" id="GO:0016787">
    <property type="term" value="F:hydrolase activity"/>
    <property type="evidence" value="ECO:0007669"/>
    <property type="project" value="UniProtKB-KW"/>
</dbReference>
<evidence type="ECO:0000313" key="6">
    <source>
        <dbReference type="EMBL" id="GEO90900.1"/>
    </source>
</evidence>
<feature type="domain" description="Carboxyltransferase" evidence="4">
    <location>
        <begin position="1"/>
        <end position="188"/>
    </location>
</feature>
<gene>
    <name evidence="6" type="ORF">KFL01_02060</name>
</gene>
<evidence type="ECO:0000259" key="4">
    <source>
        <dbReference type="SMART" id="SM00796"/>
    </source>
</evidence>
<keyword evidence="7" id="KW-1185">Reference proteome</keyword>
<evidence type="ECO:0000256" key="3">
    <source>
        <dbReference type="ARBA" id="ARBA00022840"/>
    </source>
</evidence>
<keyword evidence="3" id="KW-0067">ATP-binding</keyword>
<dbReference type="Gene3D" id="2.40.100.10">
    <property type="entry name" value="Cyclophilin-like"/>
    <property type="match status" value="2"/>
</dbReference>
<sequence length="513" mass="52573">MRPMGPRAALLECAGLHDAVALRAALAGAGLPGLVDCAAGAETVVVRASSPAALRGIVAAARAVAPGEEVSAEPRTVDVDVVYDGEDLEAVGELTGLGAEGVVRAHSGQEWTAAFAGFAPGFFYCLGEAGTLDVPRRESPRTAVPAGAVALAGRFSAVYPRRSPGGWQLIGRTDAVLFDLDREEPALLRPGDRVRYRPVRELVQLSPAPAPEARPEGPGLVVDEPGLQSLVEDRGRPGSAALGVSPSGALDDVAAAAANRLVGNPADAAVLENLLGRLRLSASGDQVVAVTGAPAPLEVPGVAGWAPEPGVPFALRDGEQLVVGPVAAGARVYVAVRGGIAVAPVLGSRSTDVLAGLGPAPLAAGDLLPVGPDPGTAVQAPVPVPGPPREPVLRVVPGPREDWFTPASREAFFDQEWELSPDSDRVGARLRGTPLERARTGELPSEGAVPGSVQVPPSGTPVVFLRDHPTTGGYPVLGTVHPEDLSLLAQLPPGARLRFTRHPAPDLTENPQE</sequence>
<evidence type="ECO:0000256" key="1">
    <source>
        <dbReference type="ARBA" id="ARBA00022741"/>
    </source>
</evidence>
<dbReference type="EMBL" id="BJZR01000003">
    <property type="protein sequence ID" value="GEO90900.1"/>
    <property type="molecule type" value="Genomic_DNA"/>
</dbReference>
<dbReference type="Pfam" id="PF02626">
    <property type="entry name" value="CT_A_B"/>
    <property type="match status" value="1"/>
</dbReference>
<dbReference type="InterPro" id="IPR052708">
    <property type="entry name" value="PxpC"/>
</dbReference>
<dbReference type="Gene3D" id="3.30.1360.40">
    <property type="match status" value="1"/>
</dbReference>
<dbReference type="NCBIfam" id="TIGR00724">
    <property type="entry name" value="urea_amlyse_rel"/>
    <property type="match status" value="1"/>
</dbReference>